<keyword evidence="1" id="KW-1133">Transmembrane helix</keyword>
<keyword evidence="1" id="KW-0812">Transmembrane</keyword>
<keyword evidence="3" id="KW-1185">Reference proteome</keyword>
<reference evidence="2" key="1">
    <citation type="submission" date="2023-02" db="EMBL/GenBank/DDBJ databases">
        <title>Identification and recombinant expression of a fungal hydrolase from Papiliotrema laurentii that hydrolyzes apple cutin and clears colloidal polyester polyurethane.</title>
        <authorList>
            <consortium name="DOE Joint Genome Institute"/>
            <person name="Roman V.A."/>
            <person name="Bojanowski C."/>
            <person name="Crable B.R."/>
            <person name="Wagner D.N."/>
            <person name="Hung C.S."/>
            <person name="Nadeau L.J."/>
            <person name="Schratz L."/>
            <person name="Haridas S."/>
            <person name="Pangilinan J."/>
            <person name="Lipzen A."/>
            <person name="Na H."/>
            <person name="Yan M."/>
            <person name="Ng V."/>
            <person name="Grigoriev I.V."/>
            <person name="Spatafora J.W."/>
            <person name="Barlow D."/>
            <person name="Biffinger J."/>
            <person name="Kelley-Loughnane N."/>
            <person name="Varaljay V.A."/>
            <person name="Crookes-Goodson W.J."/>
        </authorList>
    </citation>
    <scope>NUCLEOTIDE SEQUENCE</scope>
    <source>
        <strain evidence="2">5307AH</strain>
    </source>
</reference>
<name>A0AAD9CVS9_PAPLA</name>
<protein>
    <submittedName>
        <fullName evidence="2">Uncharacterized protein</fullName>
    </submittedName>
</protein>
<sequence>MLQRADPNQSILRSVYPLMGIILDPSVFAVHELYCPHVVLLQHSPQAPSQTRSAMSPFQQLAPFCPDALSETSHTILLLLRPRSSTYDQTLFPREPRFCISYRYWLLKMGAGELDQNISGRFIFAKCVPLWLVCGSVMFSMYRMATTTCPIVFTGQFIVLAIFFCATGLHAAVGANVSAIVSISLLVLFQTVLLDVRMSGALLLHPE</sequence>
<proteinExistence type="predicted"/>
<evidence type="ECO:0000313" key="3">
    <source>
        <dbReference type="Proteomes" id="UP001182556"/>
    </source>
</evidence>
<feature type="transmembrane region" description="Helical" evidence="1">
    <location>
        <begin position="177"/>
        <end position="196"/>
    </location>
</feature>
<comment type="caution">
    <text evidence="2">The sequence shown here is derived from an EMBL/GenBank/DDBJ whole genome shotgun (WGS) entry which is preliminary data.</text>
</comment>
<accession>A0AAD9CVS9</accession>
<feature type="transmembrane region" description="Helical" evidence="1">
    <location>
        <begin position="151"/>
        <end position="171"/>
    </location>
</feature>
<feature type="transmembrane region" description="Helical" evidence="1">
    <location>
        <begin position="118"/>
        <end position="139"/>
    </location>
</feature>
<dbReference type="Proteomes" id="UP001182556">
    <property type="component" value="Unassembled WGS sequence"/>
</dbReference>
<dbReference type="AlphaFoldDB" id="A0AAD9CVS9"/>
<organism evidence="2 3">
    <name type="scientific">Papiliotrema laurentii</name>
    <name type="common">Cryptococcus laurentii</name>
    <dbReference type="NCBI Taxonomy" id="5418"/>
    <lineage>
        <taxon>Eukaryota</taxon>
        <taxon>Fungi</taxon>
        <taxon>Dikarya</taxon>
        <taxon>Basidiomycota</taxon>
        <taxon>Agaricomycotina</taxon>
        <taxon>Tremellomycetes</taxon>
        <taxon>Tremellales</taxon>
        <taxon>Rhynchogastremaceae</taxon>
        <taxon>Papiliotrema</taxon>
    </lineage>
</organism>
<evidence type="ECO:0000313" key="2">
    <source>
        <dbReference type="EMBL" id="KAK1922996.1"/>
    </source>
</evidence>
<gene>
    <name evidence="2" type="ORF">DB88DRAFT_327678</name>
</gene>
<evidence type="ECO:0000256" key="1">
    <source>
        <dbReference type="SAM" id="Phobius"/>
    </source>
</evidence>
<dbReference type="EMBL" id="JAODAN010000007">
    <property type="protein sequence ID" value="KAK1922996.1"/>
    <property type="molecule type" value="Genomic_DNA"/>
</dbReference>
<keyword evidence="1" id="KW-0472">Membrane</keyword>